<protein>
    <recommendedName>
        <fullName evidence="2">Thioester reductase (TE) domain-containing protein</fullName>
    </recommendedName>
</protein>
<gene>
    <name evidence="3" type="ORF">COV07_00690</name>
</gene>
<organism evidence="3 4">
    <name type="scientific">Candidatus Vogelbacteria bacterium CG10_big_fil_rev_8_21_14_0_10_45_14</name>
    <dbReference type="NCBI Taxonomy" id="1975042"/>
    <lineage>
        <taxon>Bacteria</taxon>
        <taxon>Candidatus Vogeliibacteriota</taxon>
    </lineage>
</organism>
<evidence type="ECO:0000313" key="3">
    <source>
        <dbReference type="EMBL" id="PIR47176.1"/>
    </source>
</evidence>
<feature type="domain" description="Thioester reductase (TE)" evidence="2">
    <location>
        <begin position="5"/>
        <end position="239"/>
    </location>
</feature>
<proteinExistence type="predicted"/>
<keyword evidence="1" id="KW-0472">Membrane</keyword>
<dbReference type="EMBL" id="PCYL01000005">
    <property type="protein sequence ID" value="PIR47176.1"/>
    <property type="molecule type" value="Genomic_DNA"/>
</dbReference>
<dbReference type="Gene3D" id="3.40.50.720">
    <property type="entry name" value="NAD(P)-binding Rossmann-like Domain"/>
    <property type="match status" value="1"/>
</dbReference>
<sequence length="372" mass="42741">MKYILTGGTGFLGSLLGEELLRLGHEVIFLGRSRNDVLYEERQKSILLAINRDVRLEKASFLESDFHKKNLGLGEESIGTLRGSDGFFHLAADLSFLKRDKERVFMANLDSLAHITALCGLLNIPLLYTSTAYVHGVQKNGTLTKEELYEKPKRFNNFYEESKYVAEKYISEWGERSGSRFLIFRPSIIVDRENKTSTPYGIYSFIIGLLKLGRSFPIVFPYVKNARLNFVPADLVVRWMIKIGTRSDLYGKTFHLVSKNPFPIRQIVNEVFRDALGMKVISFPAPRLVVYGWIYFLHLASFIIPRLRNITERTLVYNFYLSTYVLYDTSNTVLGTGDDLKKLTKCDDGYLTLITKHFVSRYQARKARSQKS</sequence>
<dbReference type="PANTHER" id="PTHR43245">
    <property type="entry name" value="BIFUNCTIONAL POLYMYXIN RESISTANCE PROTEIN ARNA"/>
    <property type="match status" value="1"/>
</dbReference>
<dbReference type="InterPro" id="IPR013120">
    <property type="entry name" value="FAR_NAD-bd"/>
</dbReference>
<evidence type="ECO:0000256" key="1">
    <source>
        <dbReference type="SAM" id="Phobius"/>
    </source>
</evidence>
<evidence type="ECO:0000259" key="2">
    <source>
        <dbReference type="Pfam" id="PF07993"/>
    </source>
</evidence>
<dbReference type="Proteomes" id="UP000230833">
    <property type="component" value="Unassembled WGS sequence"/>
</dbReference>
<name>A0A2H0RL78_9BACT</name>
<keyword evidence="1" id="KW-0812">Transmembrane</keyword>
<reference evidence="3 4" key="1">
    <citation type="submission" date="2017-09" db="EMBL/GenBank/DDBJ databases">
        <title>Depth-based differentiation of microbial function through sediment-hosted aquifers and enrichment of novel symbionts in the deep terrestrial subsurface.</title>
        <authorList>
            <person name="Probst A.J."/>
            <person name="Ladd B."/>
            <person name="Jarett J.K."/>
            <person name="Geller-Mcgrath D.E."/>
            <person name="Sieber C.M."/>
            <person name="Emerson J.B."/>
            <person name="Anantharaman K."/>
            <person name="Thomas B.C."/>
            <person name="Malmstrom R."/>
            <person name="Stieglmeier M."/>
            <person name="Klingl A."/>
            <person name="Woyke T."/>
            <person name="Ryan C.M."/>
            <person name="Banfield J.F."/>
        </authorList>
    </citation>
    <scope>NUCLEOTIDE SEQUENCE [LARGE SCALE GENOMIC DNA]</scope>
    <source>
        <strain evidence="3">CG10_big_fil_rev_8_21_14_0_10_45_14</strain>
    </source>
</reference>
<dbReference type="Pfam" id="PF07993">
    <property type="entry name" value="NAD_binding_4"/>
    <property type="match status" value="1"/>
</dbReference>
<dbReference type="SUPFAM" id="SSF51735">
    <property type="entry name" value="NAD(P)-binding Rossmann-fold domains"/>
    <property type="match status" value="1"/>
</dbReference>
<feature type="transmembrane region" description="Helical" evidence="1">
    <location>
        <begin position="288"/>
        <end position="307"/>
    </location>
</feature>
<accession>A0A2H0RL78</accession>
<dbReference type="InterPro" id="IPR036291">
    <property type="entry name" value="NAD(P)-bd_dom_sf"/>
</dbReference>
<dbReference type="InterPro" id="IPR050177">
    <property type="entry name" value="Lipid_A_modif_metabolic_enz"/>
</dbReference>
<keyword evidence="1" id="KW-1133">Transmembrane helix</keyword>
<evidence type="ECO:0000313" key="4">
    <source>
        <dbReference type="Proteomes" id="UP000230833"/>
    </source>
</evidence>
<comment type="caution">
    <text evidence="3">The sequence shown here is derived from an EMBL/GenBank/DDBJ whole genome shotgun (WGS) entry which is preliminary data.</text>
</comment>
<dbReference type="AlphaFoldDB" id="A0A2H0RL78"/>